<dbReference type="AlphaFoldDB" id="A0A5J5AD41"/>
<feature type="region of interest" description="Disordered" evidence="1">
    <location>
        <begin position="1"/>
        <end position="42"/>
    </location>
</feature>
<feature type="region of interest" description="Disordered" evidence="1">
    <location>
        <begin position="190"/>
        <end position="212"/>
    </location>
</feature>
<feature type="region of interest" description="Disordered" evidence="1">
    <location>
        <begin position="57"/>
        <end position="111"/>
    </location>
</feature>
<sequence>MARIRRLSEPKTIGSHHVTSVKKRSAEPVSKPKLSDEPQSNKISAIMKLDRIKAASLPELKIRTSRGSLDVGESKSVANKTTQKVNGSKSSVTSETAELNRKNDKISHQSDVDDNPVVEETVVMLECEKPSIPIVHASEEKMGVQKGHYGNHDIGEKIEVVSEYAAINAPASPMDGVDREPIQSRLQEQPSSFEVKTGYAEKESPKFSSINTTEKPYQAPYARLSSLEDPCTANSEYCEVPPTSSDVVTIGVETARAHVYNCKNVKLEKIPEALEKPQVKELSKGFRRILKFGRKNHSSAAGHRSVESDNASVNGSEADDNTANTASSEVYTLKNLISQDETPTAVTATQKTSRHFSLLSPFRSKASEKKLTT</sequence>
<evidence type="ECO:0000313" key="3">
    <source>
        <dbReference type="Proteomes" id="UP000325577"/>
    </source>
</evidence>
<name>A0A5J5AD41_9ASTE</name>
<dbReference type="Proteomes" id="UP000325577">
    <property type="component" value="Linkage Group LG21"/>
</dbReference>
<accession>A0A5J5AD41</accession>
<feature type="region of interest" description="Disordered" evidence="1">
    <location>
        <begin position="297"/>
        <end position="323"/>
    </location>
</feature>
<feature type="compositionally biased region" description="Polar residues" evidence="1">
    <location>
        <begin position="308"/>
        <end position="323"/>
    </location>
</feature>
<evidence type="ECO:0000313" key="2">
    <source>
        <dbReference type="EMBL" id="KAA8527782.1"/>
    </source>
</evidence>
<feature type="compositionally biased region" description="Basic and acidic residues" evidence="1">
    <location>
        <begin position="98"/>
        <end position="111"/>
    </location>
</feature>
<reference evidence="2 3" key="1">
    <citation type="submission" date="2019-09" db="EMBL/GenBank/DDBJ databases">
        <title>A chromosome-level genome assembly of the Chinese tupelo Nyssa sinensis.</title>
        <authorList>
            <person name="Yang X."/>
            <person name="Kang M."/>
            <person name="Yang Y."/>
            <person name="Xiong H."/>
            <person name="Wang M."/>
            <person name="Zhang Z."/>
            <person name="Wang Z."/>
            <person name="Wu H."/>
            <person name="Ma T."/>
            <person name="Liu J."/>
            <person name="Xi Z."/>
        </authorList>
    </citation>
    <scope>NUCLEOTIDE SEQUENCE [LARGE SCALE GENOMIC DNA]</scope>
    <source>
        <strain evidence="2">J267</strain>
        <tissue evidence="2">Leaf</tissue>
    </source>
</reference>
<gene>
    <name evidence="2" type="ORF">F0562_035349</name>
</gene>
<keyword evidence="3" id="KW-1185">Reference proteome</keyword>
<proteinExistence type="predicted"/>
<evidence type="ECO:0000256" key="1">
    <source>
        <dbReference type="SAM" id="MobiDB-lite"/>
    </source>
</evidence>
<protein>
    <submittedName>
        <fullName evidence="2">Uncharacterized protein</fullName>
    </submittedName>
</protein>
<organism evidence="2 3">
    <name type="scientific">Nyssa sinensis</name>
    <dbReference type="NCBI Taxonomy" id="561372"/>
    <lineage>
        <taxon>Eukaryota</taxon>
        <taxon>Viridiplantae</taxon>
        <taxon>Streptophyta</taxon>
        <taxon>Embryophyta</taxon>
        <taxon>Tracheophyta</taxon>
        <taxon>Spermatophyta</taxon>
        <taxon>Magnoliopsida</taxon>
        <taxon>eudicotyledons</taxon>
        <taxon>Gunneridae</taxon>
        <taxon>Pentapetalae</taxon>
        <taxon>asterids</taxon>
        <taxon>Cornales</taxon>
        <taxon>Nyssaceae</taxon>
        <taxon>Nyssa</taxon>
    </lineage>
</organism>
<feature type="region of interest" description="Disordered" evidence="1">
    <location>
        <begin position="339"/>
        <end position="373"/>
    </location>
</feature>
<dbReference type="EMBL" id="CM018045">
    <property type="protein sequence ID" value="KAA8527782.1"/>
    <property type="molecule type" value="Genomic_DNA"/>
</dbReference>
<dbReference type="OrthoDB" id="1928292at2759"/>
<feature type="compositionally biased region" description="Polar residues" evidence="1">
    <location>
        <begin position="339"/>
        <end position="351"/>
    </location>
</feature>
<feature type="compositionally biased region" description="Polar residues" evidence="1">
    <location>
        <begin position="76"/>
        <end position="97"/>
    </location>
</feature>